<evidence type="ECO:0000259" key="2">
    <source>
        <dbReference type="Pfam" id="PF13406"/>
    </source>
</evidence>
<evidence type="ECO:0000313" key="3">
    <source>
        <dbReference type="EMBL" id="MFC6014110.1"/>
    </source>
</evidence>
<dbReference type="PANTHER" id="PTHR30163:SF8">
    <property type="entry name" value="LYTIC MUREIN TRANSGLYCOSYLASE"/>
    <property type="match status" value="1"/>
</dbReference>
<keyword evidence="4" id="KW-1185">Reference proteome</keyword>
<evidence type="ECO:0000256" key="1">
    <source>
        <dbReference type="SAM" id="SignalP"/>
    </source>
</evidence>
<dbReference type="Proteomes" id="UP001596223">
    <property type="component" value="Unassembled WGS sequence"/>
</dbReference>
<dbReference type="SUPFAM" id="SSF53955">
    <property type="entry name" value="Lysozyme-like"/>
    <property type="match status" value="1"/>
</dbReference>
<dbReference type="InterPro" id="IPR031304">
    <property type="entry name" value="SLT_2"/>
</dbReference>
<evidence type="ECO:0000313" key="4">
    <source>
        <dbReference type="Proteomes" id="UP001596223"/>
    </source>
</evidence>
<dbReference type="PANTHER" id="PTHR30163">
    <property type="entry name" value="MEMBRANE-BOUND LYTIC MUREIN TRANSGLYCOSYLASE B"/>
    <property type="match status" value="1"/>
</dbReference>
<dbReference type="Pfam" id="PF13406">
    <property type="entry name" value="SLT_2"/>
    <property type="match status" value="1"/>
</dbReference>
<sequence>MSVQKVGIAAAVAITVLLAGCSSLAPIPDDMPPGPGVPLPAIDVDAPGRASAQLADWADEQSGAVGIEPVALQAYGYAAAVLAKSKPDCGIAWTTIAGIASVESAHGTHRGAGIDAAGNVRPPIIGVALDGTNNNAEIRDTDKGRLDNDTTYDRAVGPLQFIPETWQRWGVDANGDGVIDPQNIDDAALTAARYLCTRGGNLTSADGWQRALFAYNQSNKYMHVVRDRAALYSIGRRA</sequence>
<feature type="signal peptide" evidence="1">
    <location>
        <begin position="1"/>
        <end position="25"/>
    </location>
</feature>
<feature type="chain" id="PRO_5045220987" evidence="1">
    <location>
        <begin position="26"/>
        <end position="238"/>
    </location>
</feature>
<dbReference type="InterPro" id="IPR023346">
    <property type="entry name" value="Lysozyme-like_dom_sf"/>
</dbReference>
<keyword evidence="1" id="KW-0732">Signal</keyword>
<feature type="domain" description="Transglycosylase SLT" evidence="2">
    <location>
        <begin position="152"/>
        <end position="199"/>
    </location>
</feature>
<dbReference type="PROSITE" id="PS51257">
    <property type="entry name" value="PROKAR_LIPOPROTEIN"/>
    <property type="match status" value="1"/>
</dbReference>
<name>A0ABW1JXX5_9NOCA</name>
<accession>A0ABW1JXX5</accession>
<proteinExistence type="predicted"/>
<dbReference type="EMBL" id="JBHSQN010000015">
    <property type="protein sequence ID" value="MFC6014110.1"/>
    <property type="molecule type" value="Genomic_DNA"/>
</dbReference>
<reference evidence="4" key="1">
    <citation type="journal article" date="2019" name="Int. J. Syst. Evol. Microbiol.">
        <title>The Global Catalogue of Microorganisms (GCM) 10K type strain sequencing project: providing services to taxonomists for standard genome sequencing and annotation.</title>
        <authorList>
            <consortium name="The Broad Institute Genomics Platform"/>
            <consortium name="The Broad Institute Genome Sequencing Center for Infectious Disease"/>
            <person name="Wu L."/>
            <person name="Ma J."/>
        </authorList>
    </citation>
    <scope>NUCLEOTIDE SEQUENCE [LARGE SCALE GENOMIC DNA]</scope>
    <source>
        <strain evidence="4">CCUG 36956</strain>
    </source>
</reference>
<gene>
    <name evidence="3" type="ORF">ACFP3H_23900</name>
</gene>
<dbReference type="RefSeq" id="WP_378609315.1">
    <property type="nucleotide sequence ID" value="NZ_JBHSQN010000015.1"/>
</dbReference>
<comment type="caution">
    <text evidence="3">The sequence shown here is derived from an EMBL/GenBank/DDBJ whole genome shotgun (WGS) entry which is preliminary data.</text>
</comment>
<organism evidence="3 4">
    <name type="scientific">Nocardia lasii</name>
    <dbReference type="NCBI Taxonomy" id="1616107"/>
    <lineage>
        <taxon>Bacteria</taxon>
        <taxon>Bacillati</taxon>
        <taxon>Actinomycetota</taxon>
        <taxon>Actinomycetes</taxon>
        <taxon>Mycobacteriales</taxon>
        <taxon>Nocardiaceae</taxon>
        <taxon>Nocardia</taxon>
    </lineage>
</organism>
<dbReference type="InterPro" id="IPR043426">
    <property type="entry name" value="MltB-like"/>
</dbReference>
<protein>
    <submittedName>
        <fullName evidence="3">Lytic transglycosylase domain-containing protein</fullName>
    </submittedName>
</protein>
<dbReference type="CDD" id="cd13399">
    <property type="entry name" value="Slt35-like"/>
    <property type="match status" value="1"/>
</dbReference>
<dbReference type="Gene3D" id="1.10.530.10">
    <property type="match status" value="1"/>
</dbReference>